<accession>A0A6J5S5Y2</accession>
<protein>
    <submittedName>
        <fullName evidence="2">Uncharacterized protein</fullName>
    </submittedName>
</protein>
<dbReference type="EMBL" id="LR797335">
    <property type="protein sequence ID" value="CAB4203923.1"/>
    <property type="molecule type" value="Genomic_DNA"/>
</dbReference>
<gene>
    <name evidence="1" type="ORF">UFOVP1112_44</name>
    <name evidence="2" type="ORF">UFOVP1385_17</name>
    <name evidence="3" type="ORF">UFOVP1478_25</name>
</gene>
<evidence type="ECO:0000313" key="2">
    <source>
        <dbReference type="EMBL" id="CAB4203923.1"/>
    </source>
</evidence>
<name>A0A6J5S5Y2_9CAUD</name>
<sequence length="76" mass="9152">MNIITLKNVLTNGTNYELECAIDDYIEFNKESKFKNKNQLLLFKKLEADFDSVSFDTKNYLIKYIEDMEYNDYKFI</sequence>
<dbReference type="EMBL" id="LR797063">
    <property type="protein sequence ID" value="CAB4184901.1"/>
    <property type="molecule type" value="Genomic_DNA"/>
</dbReference>
<reference evidence="2" key="1">
    <citation type="submission" date="2020-05" db="EMBL/GenBank/DDBJ databases">
        <authorList>
            <person name="Chiriac C."/>
            <person name="Salcher M."/>
            <person name="Ghai R."/>
            <person name="Kavagutti S V."/>
        </authorList>
    </citation>
    <scope>NUCLEOTIDE SEQUENCE</scope>
</reference>
<dbReference type="EMBL" id="LR797425">
    <property type="protein sequence ID" value="CAB4215416.1"/>
    <property type="molecule type" value="Genomic_DNA"/>
</dbReference>
<evidence type="ECO:0000313" key="1">
    <source>
        <dbReference type="EMBL" id="CAB4184901.1"/>
    </source>
</evidence>
<evidence type="ECO:0000313" key="3">
    <source>
        <dbReference type="EMBL" id="CAB4215416.1"/>
    </source>
</evidence>
<organism evidence="2">
    <name type="scientific">uncultured Caudovirales phage</name>
    <dbReference type="NCBI Taxonomy" id="2100421"/>
    <lineage>
        <taxon>Viruses</taxon>
        <taxon>Duplodnaviria</taxon>
        <taxon>Heunggongvirae</taxon>
        <taxon>Uroviricota</taxon>
        <taxon>Caudoviricetes</taxon>
        <taxon>Peduoviridae</taxon>
        <taxon>Maltschvirus</taxon>
        <taxon>Maltschvirus maltsch</taxon>
    </lineage>
</organism>
<proteinExistence type="predicted"/>